<keyword evidence="1" id="KW-1133">Transmembrane helix</keyword>
<dbReference type="RefSeq" id="WP_191160848.1">
    <property type="nucleotide sequence ID" value="NZ_JACWMX010000001.1"/>
</dbReference>
<comment type="caution">
    <text evidence="2">The sequence shown here is derived from an EMBL/GenBank/DDBJ whole genome shotgun (WGS) entry which is preliminary data.</text>
</comment>
<dbReference type="Proteomes" id="UP000619078">
    <property type="component" value="Unassembled WGS sequence"/>
</dbReference>
<evidence type="ECO:0000256" key="1">
    <source>
        <dbReference type="SAM" id="Phobius"/>
    </source>
</evidence>
<evidence type="ECO:0000313" key="2">
    <source>
        <dbReference type="EMBL" id="MBD1392202.1"/>
    </source>
</evidence>
<proteinExistence type="predicted"/>
<dbReference type="AlphaFoldDB" id="A0A926S0Y4"/>
<gene>
    <name evidence="2" type="ORF">IDJ76_03740</name>
</gene>
<keyword evidence="1" id="KW-0472">Membrane</keyword>
<name>A0A926S0Y4_9SPHI</name>
<evidence type="ECO:0000313" key="3">
    <source>
        <dbReference type="Proteomes" id="UP000619078"/>
    </source>
</evidence>
<dbReference type="EMBL" id="JACWMX010000001">
    <property type="protein sequence ID" value="MBD1392202.1"/>
    <property type="molecule type" value="Genomic_DNA"/>
</dbReference>
<organism evidence="2 3">
    <name type="scientific">Mucilaginibacter glaciei</name>
    <dbReference type="NCBI Taxonomy" id="2772109"/>
    <lineage>
        <taxon>Bacteria</taxon>
        <taxon>Pseudomonadati</taxon>
        <taxon>Bacteroidota</taxon>
        <taxon>Sphingobacteriia</taxon>
        <taxon>Sphingobacteriales</taxon>
        <taxon>Sphingobacteriaceae</taxon>
        <taxon>Mucilaginibacter</taxon>
    </lineage>
</organism>
<protein>
    <submittedName>
        <fullName evidence="2">Uncharacterized protein</fullName>
    </submittedName>
</protein>
<sequence length="133" mass="14813">MEHNYLEDKKVKKKSALKVVYLLVFFGIAFAVLLGKFALSGSLNVFNGLPDSDQAYTIAKGFISPTVLSSPTYSDSEYKFAKKSDSVYVIKSFYTAKDNGDEPTKTNFTITLKYNGGHAESAQNWTMLNLDKE</sequence>
<keyword evidence="1" id="KW-0812">Transmembrane</keyword>
<accession>A0A926S0Y4</accession>
<feature type="transmembrane region" description="Helical" evidence="1">
    <location>
        <begin position="20"/>
        <end position="39"/>
    </location>
</feature>
<keyword evidence="3" id="KW-1185">Reference proteome</keyword>
<reference evidence="2" key="1">
    <citation type="submission" date="2020-09" db="EMBL/GenBank/DDBJ databases">
        <title>Novel species of Mucilaginibacter isolated from a glacier on the Tibetan Plateau.</title>
        <authorList>
            <person name="Liu Q."/>
            <person name="Xin Y.-H."/>
        </authorList>
    </citation>
    <scope>NUCLEOTIDE SEQUENCE</scope>
    <source>
        <strain evidence="2">ZB1P21</strain>
    </source>
</reference>